<dbReference type="PANTHER" id="PTHR24092:SF174">
    <property type="entry name" value="PHOSPHOLIPID-TRANSPORTING ATPASE DNF3-RELATED"/>
    <property type="match status" value="1"/>
</dbReference>
<dbReference type="Pfam" id="PF00702">
    <property type="entry name" value="Hydrolase"/>
    <property type="match status" value="1"/>
</dbReference>
<evidence type="ECO:0000313" key="21">
    <source>
        <dbReference type="Proteomes" id="UP000509510"/>
    </source>
</evidence>
<evidence type="ECO:0000256" key="4">
    <source>
        <dbReference type="ARBA" id="ARBA00022723"/>
    </source>
</evidence>
<keyword evidence="7 15" id="KW-0460">Magnesium</keyword>
<dbReference type="KEGG" id="trg:TRUGW13939_06009"/>
<feature type="domain" description="P-type ATPase C-terminal" evidence="19">
    <location>
        <begin position="1015"/>
        <end position="1259"/>
    </location>
</feature>
<keyword evidence="21" id="KW-1185">Reference proteome</keyword>
<feature type="binding site" evidence="14">
    <location>
        <position position="962"/>
    </location>
    <ligand>
        <name>ATP</name>
        <dbReference type="ChEBI" id="CHEBI:30616"/>
    </ligand>
</feature>
<evidence type="ECO:0000256" key="11">
    <source>
        <dbReference type="ARBA" id="ARBA00034036"/>
    </source>
</evidence>
<dbReference type="InterPro" id="IPR023214">
    <property type="entry name" value="HAD_sf"/>
</dbReference>
<feature type="binding site" evidence="14">
    <location>
        <position position="486"/>
    </location>
    <ligand>
        <name>ATP</name>
        <dbReference type="ChEBI" id="CHEBI:30616"/>
    </ligand>
</feature>
<dbReference type="GO" id="GO:0000287">
    <property type="term" value="F:magnesium ion binding"/>
    <property type="evidence" value="ECO:0007669"/>
    <property type="project" value="UniProtKB-UniRule"/>
</dbReference>
<evidence type="ECO:0000256" key="7">
    <source>
        <dbReference type="ARBA" id="ARBA00022842"/>
    </source>
</evidence>
<dbReference type="EC" id="7.6.2.1" evidence="16"/>
<comment type="catalytic activity">
    <reaction evidence="11 16">
        <text>ATP + H2O + phospholipidSide 1 = ADP + phosphate + phospholipidSide 2.</text>
        <dbReference type="EC" id="7.6.2.1"/>
    </reaction>
</comment>
<dbReference type="InterPro" id="IPR023298">
    <property type="entry name" value="ATPase_P-typ_TM_dom_sf"/>
</dbReference>
<dbReference type="EMBL" id="CP055900">
    <property type="protein sequence ID" value="QKX58881.1"/>
    <property type="molecule type" value="Genomic_DNA"/>
</dbReference>
<feature type="binding site" evidence="15">
    <location>
        <position position="993"/>
    </location>
    <ligand>
        <name>Mg(2+)</name>
        <dbReference type="ChEBI" id="CHEBI:18420"/>
    </ligand>
</feature>
<feature type="transmembrane region" description="Helical" evidence="16">
    <location>
        <begin position="1126"/>
        <end position="1147"/>
    </location>
</feature>
<dbReference type="GO" id="GO:0006892">
    <property type="term" value="P:post-Golgi vesicle-mediated transport"/>
    <property type="evidence" value="ECO:0007669"/>
    <property type="project" value="TreeGrafter"/>
</dbReference>
<dbReference type="SUPFAM" id="SSF56784">
    <property type="entry name" value="HAD-like"/>
    <property type="match status" value="1"/>
</dbReference>
<feature type="transmembrane region" description="Helical" evidence="16">
    <location>
        <begin position="1189"/>
        <end position="1214"/>
    </location>
</feature>
<dbReference type="InterPro" id="IPR023299">
    <property type="entry name" value="ATPase_P-typ_cyto_dom_N"/>
</dbReference>
<dbReference type="GO" id="GO:0140326">
    <property type="term" value="F:ATPase-coupled intramembrane lipid transporter activity"/>
    <property type="evidence" value="ECO:0007669"/>
    <property type="project" value="UniProtKB-EC"/>
</dbReference>
<dbReference type="PANTHER" id="PTHR24092">
    <property type="entry name" value="PROBABLE PHOSPHOLIPID-TRANSPORTING ATPASE"/>
    <property type="match status" value="1"/>
</dbReference>
<keyword evidence="5 14" id="KW-0547">Nucleotide-binding</keyword>
<feature type="binding site" evidence="14">
    <location>
        <position position="670"/>
    </location>
    <ligand>
        <name>ATP</name>
        <dbReference type="ChEBI" id="CHEBI:30616"/>
    </ligand>
</feature>
<feature type="binding site" evidence="14">
    <location>
        <position position="873"/>
    </location>
    <ligand>
        <name>ATP</name>
        <dbReference type="ChEBI" id="CHEBI:30616"/>
    </ligand>
</feature>
<feature type="binding site" evidence="14">
    <location>
        <position position="993"/>
    </location>
    <ligand>
        <name>ATP</name>
        <dbReference type="ChEBI" id="CHEBI:30616"/>
    </ligand>
</feature>
<evidence type="ECO:0000256" key="3">
    <source>
        <dbReference type="ARBA" id="ARBA00022692"/>
    </source>
</evidence>
<dbReference type="Pfam" id="PF13246">
    <property type="entry name" value="Cation_ATPase"/>
    <property type="match status" value="1"/>
</dbReference>
<dbReference type="Pfam" id="PF16212">
    <property type="entry name" value="PhoLip_ATPase_C"/>
    <property type="match status" value="1"/>
</dbReference>
<evidence type="ECO:0000259" key="19">
    <source>
        <dbReference type="Pfam" id="PF16212"/>
    </source>
</evidence>
<comment type="subcellular location">
    <subcellularLocation>
        <location evidence="1 16">Membrane</location>
        <topology evidence="1 16">Multi-pass membrane protein</topology>
    </subcellularLocation>
</comment>
<dbReference type="RefSeq" id="XP_035345059.1">
    <property type="nucleotide sequence ID" value="XM_035489166.1"/>
</dbReference>
<dbReference type="SUPFAM" id="SSF81665">
    <property type="entry name" value="Calcium ATPase, transmembrane domain M"/>
    <property type="match status" value="1"/>
</dbReference>
<dbReference type="InterPro" id="IPR008250">
    <property type="entry name" value="ATPase_P-typ_transduc_dom_A_sf"/>
</dbReference>
<dbReference type="GO" id="GO:0005886">
    <property type="term" value="C:plasma membrane"/>
    <property type="evidence" value="ECO:0007669"/>
    <property type="project" value="TreeGrafter"/>
</dbReference>
<dbReference type="NCBIfam" id="TIGR01652">
    <property type="entry name" value="ATPase-Plipid"/>
    <property type="match status" value="2"/>
</dbReference>
<feature type="binding site" evidence="15">
    <location>
        <position position="989"/>
    </location>
    <ligand>
        <name>Mg(2+)</name>
        <dbReference type="ChEBI" id="CHEBI:18420"/>
    </ligand>
</feature>
<feature type="binding site" evidence="14">
    <location>
        <position position="968"/>
    </location>
    <ligand>
        <name>ATP</name>
        <dbReference type="ChEBI" id="CHEBI:30616"/>
    </ligand>
</feature>
<proteinExistence type="inferred from homology"/>
<dbReference type="InterPro" id="IPR006539">
    <property type="entry name" value="P-type_ATPase_IV"/>
</dbReference>
<dbReference type="OrthoDB" id="377733at2759"/>
<keyword evidence="4 15" id="KW-0479">Metal-binding</keyword>
<keyword evidence="10 16" id="KW-0472">Membrane</keyword>
<evidence type="ECO:0000256" key="13">
    <source>
        <dbReference type="PIRSR" id="PIRSR606539-1"/>
    </source>
</evidence>
<evidence type="ECO:0000256" key="9">
    <source>
        <dbReference type="ARBA" id="ARBA00022989"/>
    </source>
</evidence>
<feature type="binding site" evidence="14">
    <location>
        <position position="992"/>
    </location>
    <ligand>
        <name>ATP</name>
        <dbReference type="ChEBI" id="CHEBI:30616"/>
    </ligand>
</feature>
<evidence type="ECO:0000313" key="20">
    <source>
        <dbReference type="EMBL" id="QKX58881.1"/>
    </source>
</evidence>
<evidence type="ECO:0000256" key="2">
    <source>
        <dbReference type="ARBA" id="ARBA00008109"/>
    </source>
</evidence>
<protein>
    <recommendedName>
        <fullName evidence="16">Phospholipid-transporting ATPase</fullName>
        <ecNumber evidence="16">7.6.2.1</ecNumber>
    </recommendedName>
</protein>
<feature type="binding site" evidence="15">
    <location>
        <position position="488"/>
    </location>
    <ligand>
        <name>Mg(2+)</name>
        <dbReference type="ChEBI" id="CHEBI:18420"/>
    </ligand>
</feature>
<feature type="binding site" evidence="14">
    <location>
        <position position="487"/>
    </location>
    <ligand>
        <name>ATP</name>
        <dbReference type="ChEBI" id="CHEBI:30616"/>
    </ligand>
</feature>
<dbReference type="GO" id="GO:0016887">
    <property type="term" value="F:ATP hydrolysis activity"/>
    <property type="evidence" value="ECO:0007669"/>
    <property type="project" value="InterPro"/>
</dbReference>
<dbReference type="Pfam" id="PF16209">
    <property type="entry name" value="PhoLip_ATPase_N"/>
    <property type="match status" value="1"/>
</dbReference>
<dbReference type="InterPro" id="IPR044492">
    <property type="entry name" value="P_typ_ATPase_HD_dom"/>
</dbReference>
<feature type="binding site" evidence="14">
    <location>
        <position position="874"/>
    </location>
    <ligand>
        <name>ATP</name>
        <dbReference type="ChEBI" id="CHEBI:30616"/>
    </ligand>
</feature>
<dbReference type="SFLD" id="SFLDS00003">
    <property type="entry name" value="Haloacid_Dehalogenase"/>
    <property type="match status" value="1"/>
</dbReference>
<dbReference type="PROSITE" id="PS00154">
    <property type="entry name" value="ATPASE_E1_E2"/>
    <property type="match status" value="1"/>
</dbReference>
<feature type="transmembrane region" description="Helical" evidence="16">
    <location>
        <begin position="1046"/>
        <end position="1067"/>
    </location>
</feature>
<feature type="transmembrane region" description="Helical" evidence="16">
    <location>
        <begin position="1159"/>
        <end position="1177"/>
    </location>
</feature>
<dbReference type="SUPFAM" id="SSF81653">
    <property type="entry name" value="Calcium ATPase, transduction domain A"/>
    <property type="match status" value="1"/>
</dbReference>
<evidence type="ECO:0000256" key="5">
    <source>
        <dbReference type="ARBA" id="ARBA00022741"/>
    </source>
</evidence>
<dbReference type="GO" id="GO:0032456">
    <property type="term" value="P:endocytic recycling"/>
    <property type="evidence" value="ECO:0007669"/>
    <property type="project" value="TreeGrafter"/>
</dbReference>
<evidence type="ECO:0000256" key="10">
    <source>
        <dbReference type="ARBA" id="ARBA00023136"/>
    </source>
</evidence>
<dbReference type="InterPro" id="IPR001757">
    <property type="entry name" value="P_typ_ATPase"/>
</dbReference>
<dbReference type="Gene3D" id="3.40.50.1000">
    <property type="entry name" value="HAD superfamily/HAD-like"/>
    <property type="match status" value="1"/>
</dbReference>
<sequence>MKKTTPSSTLEVPTEEIQPPIVNNIYDRTHTLIVRVFRRLVYRQRDGATSPHGRHIPLRPGPSHVTTDHAYVSNSIRSSRYTIWDFLPKQFFFQATRLNNMFFIAIGIPQAIPGISTTGSYTTILPLLFFICLTIAKEGFDDYRRHRLDKVENANLAYVLRPKGQTAAAAAAIAAGLVQSLCKVVTESPLFPQFLQSNQKSRSDFLPLEEDTDDMYEWTAVKWRDIKVGDIVRLKRDDPAPADIVLLYASNENGVAYIETMALDGETNLKIRQALHDFEHCSSIQGIKSTTANFSVEDPNMDLYDFNGRVVISDDKTLPLTLDHVIFRGSVLRNTTFATGMVINTGEECKIRMNASHHPKAKKPRLERTSNHIVLTLILYVVLLSVGCSMGYLMWHRRQEVQAWYLISASYNASISFRDIVIGFLIMFNNVIPLAMYISLEVVKVGQMLLVQSDVGMYDPESDRHMTCNTNTILENLGQVSHIFSDKTGTLTENVMNFRKMSIAGLTFSHHHQQQPSQSDNGKNAACDDQDTTPEERDFTSSQLTDHIRLYPDLPFSKRARDFILGMALCHTALPQTDAAGHSDFESPSPDEVALVRAAHELGYTLISRSSRTITLRLTDRNADSQEREEDEKEEDQQYEILDIIPFTSKRKRMSIILRCPDGKIWLICKGADSVIVPRLEQSSLAMRKSLDVRQSRQYERDELWESQQVRADFKRDYDNNGASLPSSQQGLVNEHTSRPIPLEDIEFRFSVDAMTNDSIDADIHNGVELMDESAIFSRCFGHMDDFATEGLRTLLYAHRTISDSDFLAWKQHYSEATTSLTNRKDMIDAAGDMIETNLELLGASAIEDKLQRGVPETIDKLQRAQIKIWMLTGDKRETAINIAYAAGICKPLSELFVLDVSKPECIADQMQDLMYSIPLDPNRHHVTAIDGNTLGVIEKDAVLCKKFYQLISQVDSVICCRASPAQKAGIIRGVRSSLPKALTLAIGDGGNDIAMIQDSHVGVGISGKEGLQAARVADYSIAQFRFLQRLLLVHGRWNYIRTAKFILWTFFKEFFFYMMQALYQRYDGYTGSSLYENWSLTVLNTLFTSLCVIVPGIFEQDLEAATLLAVPELYTYGIRNKALNLYIYIWWMALAAAEGLAVWFIVWAAWGHHMGDNGAFALGNLCFSLGIAWQNIKLLLLETHRKTVIVYASFFITFAGWWAWNAFLSGIYSSNLTPFDVKDGFAHGFGTDLAWWATFVLVLTALIVVEVSYKAGLRCLRQYLANNNGFRRGGQGLVTKMKKSGKNKFWELDSPITTILWDKVRCGILVESNLDIGMWQEAEADEAVMAKLQAVADRTS</sequence>
<dbReference type="InterPro" id="IPR032631">
    <property type="entry name" value="P-type_ATPase_N"/>
</dbReference>
<feature type="domain" description="P-type ATPase N-terminal" evidence="18">
    <location>
        <begin position="68"/>
        <end position="124"/>
    </location>
</feature>
<dbReference type="SFLD" id="SFLDG00002">
    <property type="entry name" value="C1.7:_P-type_atpase_like"/>
    <property type="match status" value="1"/>
</dbReference>
<comment type="similarity">
    <text evidence="2 16">Belongs to the cation transport ATPase (P-type) (TC 3.A.3) family. Type IV subfamily.</text>
</comment>
<evidence type="ECO:0000256" key="8">
    <source>
        <dbReference type="ARBA" id="ARBA00022967"/>
    </source>
</evidence>
<evidence type="ECO:0000256" key="17">
    <source>
        <dbReference type="SAM" id="MobiDB-lite"/>
    </source>
</evidence>
<dbReference type="Proteomes" id="UP000509510">
    <property type="component" value="Chromosome III"/>
</dbReference>
<keyword evidence="3 16" id="KW-0812">Transmembrane</keyword>
<dbReference type="GeneID" id="55993505"/>
<evidence type="ECO:0000256" key="14">
    <source>
        <dbReference type="PIRSR" id="PIRSR606539-2"/>
    </source>
</evidence>
<dbReference type="PRINTS" id="PR00119">
    <property type="entry name" value="CATATPASE"/>
</dbReference>
<dbReference type="InterPro" id="IPR018303">
    <property type="entry name" value="ATPase_P-typ_P_site"/>
</dbReference>
<keyword evidence="8 16" id="KW-1278">Translocase</keyword>
<dbReference type="Gene3D" id="2.70.150.10">
    <property type="entry name" value="Calcium-transporting ATPase, cytoplasmic transduction domain A"/>
    <property type="match status" value="1"/>
</dbReference>
<evidence type="ECO:0000256" key="12">
    <source>
        <dbReference type="ARBA" id="ARBA00049128"/>
    </source>
</evidence>
<feature type="region of interest" description="Disordered" evidence="17">
    <location>
        <begin position="509"/>
        <end position="544"/>
    </location>
</feature>
<evidence type="ECO:0000256" key="15">
    <source>
        <dbReference type="PIRSR" id="PIRSR606539-3"/>
    </source>
</evidence>
<dbReference type="SFLD" id="SFLDF00027">
    <property type="entry name" value="p-type_atpase"/>
    <property type="match status" value="1"/>
</dbReference>
<keyword evidence="6 14" id="KW-0067">ATP-binding</keyword>
<dbReference type="GO" id="GO:0005524">
    <property type="term" value="F:ATP binding"/>
    <property type="evidence" value="ECO:0007669"/>
    <property type="project" value="UniProtKB-UniRule"/>
</dbReference>
<dbReference type="SUPFAM" id="SSF81660">
    <property type="entry name" value="Metal cation-transporting ATPase, ATP-binding domain N"/>
    <property type="match status" value="1"/>
</dbReference>
<feature type="transmembrane region" description="Helical" evidence="16">
    <location>
        <begin position="415"/>
        <end position="440"/>
    </location>
</feature>
<gene>
    <name evidence="20" type="ORF">TRUGW13939_06009</name>
</gene>
<evidence type="ECO:0000256" key="1">
    <source>
        <dbReference type="ARBA" id="ARBA00004141"/>
    </source>
</evidence>
<dbReference type="Gene3D" id="3.40.1110.10">
    <property type="entry name" value="Calcium-transporting ATPase, cytoplasmic domain N"/>
    <property type="match status" value="1"/>
</dbReference>
<dbReference type="GO" id="GO:0005802">
    <property type="term" value="C:trans-Golgi network"/>
    <property type="evidence" value="ECO:0007669"/>
    <property type="project" value="TreeGrafter"/>
</dbReference>
<evidence type="ECO:0000256" key="6">
    <source>
        <dbReference type="ARBA" id="ARBA00022840"/>
    </source>
</evidence>
<dbReference type="InterPro" id="IPR032630">
    <property type="entry name" value="P_typ_ATPase_c"/>
</dbReference>
<feature type="transmembrane region" description="Helical" evidence="16">
    <location>
        <begin position="98"/>
        <end position="115"/>
    </location>
</feature>
<organism evidence="20 21">
    <name type="scientific">Talaromyces rugulosus</name>
    <name type="common">Penicillium rugulosum</name>
    <dbReference type="NCBI Taxonomy" id="121627"/>
    <lineage>
        <taxon>Eukaryota</taxon>
        <taxon>Fungi</taxon>
        <taxon>Dikarya</taxon>
        <taxon>Ascomycota</taxon>
        <taxon>Pezizomycotina</taxon>
        <taxon>Eurotiomycetes</taxon>
        <taxon>Eurotiomycetidae</taxon>
        <taxon>Eurotiales</taxon>
        <taxon>Trichocomaceae</taxon>
        <taxon>Talaromyces</taxon>
        <taxon>Talaromyces sect. Islandici</taxon>
    </lineage>
</organism>
<evidence type="ECO:0000259" key="18">
    <source>
        <dbReference type="Pfam" id="PF16209"/>
    </source>
</evidence>
<dbReference type="FunFam" id="3.40.50.1000:FF:000084">
    <property type="entry name" value="Phospholipid-transporting ATPase"/>
    <property type="match status" value="1"/>
</dbReference>
<comment type="catalytic activity">
    <reaction evidence="12">
        <text>a 1,2-diacyl-sn-glycero-3-phosphoethanolamine(out) + ATP + H2O = a 1,2-diacyl-sn-glycero-3-phosphoethanolamine(in) + ADP + phosphate + H(+)</text>
        <dbReference type="Rhea" id="RHEA:66132"/>
        <dbReference type="ChEBI" id="CHEBI:15377"/>
        <dbReference type="ChEBI" id="CHEBI:15378"/>
        <dbReference type="ChEBI" id="CHEBI:30616"/>
        <dbReference type="ChEBI" id="CHEBI:43474"/>
        <dbReference type="ChEBI" id="CHEBI:64612"/>
        <dbReference type="ChEBI" id="CHEBI:456216"/>
    </reaction>
    <physiologicalReaction direction="left-to-right" evidence="12">
        <dbReference type="Rhea" id="RHEA:66133"/>
    </physiologicalReaction>
</comment>
<reference evidence="21" key="1">
    <citation type="submission" date="2020-06" db="EMBL/GenBank/DDBJ databases">
        <title>A chromosome-scale genome assembly of Talaromyces rugulosus W13939.</title>
        <authorList>
            <person name="Wang B."/>
            <person name="Guo L."/>
            <person name="Ye K."/>
            <person name="Wang L."/>
        </authorList>
    </citation>
    <scope>NUCLEOTIDE SEQUENCE [LARGE SCALE GENOMIC DNA]</scope>
    <source>
        <strain evidence="21">W13939</strain>
    </source>
</reference>
<accession>A0A7H8QZP2</accession>
<feature type="active site" description="4-aspartylphosphate intermediate" evidence="13">
    <location>
        <position position="486"/>
    </location>
</feature>
<feature type="binding site" evidence="14">
    <location>
        <position position="592"/>
    </location>
    <ligand>
        <name>ATP</name>
        <dbReference type="ChEBI" id="CHEBI:30616"/>
    </ligand>
</feature>
<feature type="binding site" evidence="14">
    <location>
        <position position="875"/>
    </location>
    <ligand>
        <name>ATP</name>
        <dbReference type="ChEBI" id="CHEBI:30616"/>
    </ligand>
</feature>
<feature type="binding site" evidence="14">
    <location>
        <position position="488"/>
    </location>
    <ligand>
        <name>ATP</name>
        <dbReference type="ChEBI" id="CHEBI:30616"/>
    </ligand>
</feature>
<feature type="binding site" evidence="15">
    <location>
        <position position="486"/>
    </location>
    <ligand>
        <name>Mg(2+)</name>
        <dbReference type="ChEBI" id="CHEBI:18420"/>
    </ligand>
</feature>
<feature type="transmembrane region" description="Helical" evidence="16">
    <location>
        <begin position="373"/>
        <end position="395"/>
    </location>
</feature>
<keyword evidence="9 16" id="KW-1133">Transmembrane helix</keyword>
<name>A0A7H8QZP2_TALRU</name>
<evidence type="ECO:0000256" key="16">
    <source>
        <dbReference type="RuleBase" id="RU362033"/>
    </source>
</evidence>
<feature type="binding site" evidence="14">
    <location>
        <position position="793"/>
    </location>
    <ligand>
        <name>ATP</name>
        <dbReference type="ChEBI" id="CHEBI:30616"/>
    </ligand>
</feature>
<feature type="binding site" evidence="14">
    <location>
        <position position="647"/>
    </location>
    <ligand>
        <name>ATP</name>
        <dbReference type="ChEBI" id="CHEBI:30616"/>
    </ligand>
</feature>
<dbReference type="InterPro" id="IPR036412">
    <property type="entry name" value="HAD-like_sf"/>
</dbReference>
<feature type="transmembrane region" description="Helical" evidence="16">
    <location>
        <begin position="1234"/>
        <end position="1254"/>
    </location>
</feature>
<comment type="cofactor">
    <cofactor evidence="15">
        <name>Mg(2+)</name>
        <dbReference type="ChEBI" id="CHEBI:18420"/>
    </cofactor>
</comment>
<dbReference type="NCBIfam" id="TIGR01494">
    <property type="entry name" value="ATPase_P-type"/>
    <property type="match status" value="1"/>
</dbReference>
<dbReference type="GO" id="GO:0045332">
    <property type="term" value="P:phospholipid translocation"/>
    <property type="evidence" value="ECO:0007669"/>
    <property type="project" value="TreeGrafter"/>
</dbReference>